<comment type="subcellular location">
    <subcellularLocation>
        <location evidence="1">Cytoplasm</location>
    </subcellularLocation>
</comment>
<dbReference type="EMBL" id="VSSQ01029868">
    <property type="protein sequence ID" value="MPM80169.1"/>
    <property type="molecule type" value="Genomic_DNA"/>
</dbReference>
<evidence type="ECO:0000256" key="4">
    <source>
        <dbReference type="ARBA" id="ARBA00022490"/>
    </source>
</evidence>
<dbReference type="GO" id="GO:0005737">
    <property type="term" value="C:cytoplasm"/>
    <property type="evidence" value="ECO:0007669"/>
    <property type="project" value="UniProtKB-SubCell"/>
</dbReference>
<keyword evidence="7 13" id="KW-0548">Nucleotidyltransferase</keyword>
<dbReference type="InterPro" id="IPR050156">
    <property type="entry name" value="TC-AMP_synthase_SUA5"/>
</dbReference>
<evidence type="ECO:0000256" key="9">
    <source>
        <dbReference type="ARBA" id="ARBA00022840"/>
    </source>
</evidence>
<reference evidence="13" key="1">
    <citation type="submission" date="2019-08" db="EMBL/GenBank/DDBJ databases">
        <authorList>
            <person name="Kucharzyk K."/>
            <person name="Murdoch R.W."/>
            <person name="Higgins S."/>
            <person name="Loffler F."/>
        </authorList>
    </citation>
    <scope>NUCLEOTIDE SEQUENCE</scope>
</reference>
<feature type="domain" description="YrdC-like" evidence="12">
    <location>
        <begin position="2"/>
        <end position="171"/>
    </location>
</feature>
<accession>A0A645CTE9</accession>
<keyword evidence="5 13" id="KW-0808">Transferase</keyword>
<evidence type="ECO:0000313" key="13">
    <source>
        <dbReference type="EMBL" id="MPM80169.1"/>
    </source>
</evidence>
<dbReference type="SUPFAM" id="SSF55821">
    <property type="entry name" value="YrdC/RibB"/>
    <property type="match status" value="1"/>
</dbReference>
<evidence type="ECO:0000256" key="11">
    <source>
        <dbReference type="ARBA" id="ARBA00048366"/>
    </source>
</evidence>
<dbReference type="GO" id="GO:0008033">
    <property type="term" value="P:tRNA processing"/>
    <property type="evidence" value="ECO:0007669"/>
    <property type="project" value="UniProtKB-KW"/>
</dbReference>
<evidence type="ECO:0000256" key="6">
    <source>
        <dbReference type="ARBA" id="ARBA00022694"/>
    </source>
</evidence>
<evidence type="ECO:0000256" key="2">
    <source>
        <dbReference type="ARBA" id="ARBA00007663"/>
    </source>
</evidence>
<comment type="catalytic activity">
    <reaction evidence="11">
        <text>L-threonine + hydrogencarbonate + ATP = L-threonylcarbamoyladenylate + diphosphate + H2O</text>
        <dbReference type="Rhea" id="RHEA:36407"/>
        <dbReference type="ChEBI" id="CHEBI:15377"/>
        <dbReference type="ChEBI" id="CHEBI:17544"/>
        <dbReference type="ChEBI" id="CHEBI:30616"/>
        <dbReference type="ChEBI" id="CHEBI:33019"/>
        <dbReference type="ChEBI" id="CHEBI:57926"/>
        <dbReference type="ChEBI" id="CHEBI:73682"/>
        <dbReference type="EC" id="2.7.7.87"/>
    </reaction>
</comment>
<keyword evidence="4" id="KW-0963">Cytoplasm</keyword>
<dbReference type="PROSITE" id="PS51163">
    <property type="entry name" value="YRDC"/>
    <property type="match status" value="1"/>
</dbReference>
<keyword evidence="9" id="KW-0067">ATP-binding</keyword>
<dbReference type="EC" id="2.7.7.87" evidence="3"/>
<evidence type="ECO:0000256" key="3">
    <source>
        <dbReference type="ARBA" id="ARBA00012584"/>
    </source>
</evidence>
<proteinExistence type="inferred from homology"/>
<evidence type="ECO:0000256" key="1">
    <source>
        <dbReference type="ARBA" id="ARBA00004496"/>
    </source>
</evidence>
<name>A0A645CTE9_9ZZZZ</name>
<dbReference type="GO" id="GO:0006450">
    <property type="term" value="P:regulation of translational fidelity"/>
    <property type="evidence" value="ECO:0007669"/>
    <property type="project" value="TreeGrafter"/>
</dbReference>
<gene>
    <name evidence="13" type="primary">tsaC_12</name>
    <name evidence="13" type="ORF">SDC9_127216</name>
</gene>
<dbReference type="Pfam" id="PF01300">
    <property type="entry name" value="Sua5_yciO_yrdC"/>
    <property type="match status" value="1"/>
</dbReference>
<evidence type="ECO:0000259" key="12">
    <source>
        <dbReference type="PROSITE" id="PS51163"/>
    </source>
</evidence>
<evidence type="ECO:0000256" key="10">
    <source>
        <dbReference type="ARBA" id="ARBA00029774"/>
    </source>
</evidence>
<evidence type="ECO:0000256" key="8">
    <source>
        <dbReference type="ARBA" id="ARBA00022741"/>
    </source>
</evidence>
<comment type="caution">
    <text evidence="13">The sequence shown here is derived from an EMBL/GenBank/DDBJ whole genome shotgun (WGS) entry which is preliminary data.</text>
</comment>
<dbReference type="PANTHER" id="PTHR17490">
    <property type="entry name" value="SUA5"/>
    <property type="match status" value="1"/>
</dbReference>
<dbReference type="Gene3D" id="3.90.870.10">
    <property type="entry name" value="DHBP synthase"/>
    <property type="match status" value="1"/>
</dbReference>
<keyword evidence="6" id="KW-0819">tRNA processing</keyword>
<comment type="similarity">
    <text evidence="2">Belongs to the SUA5 family.</text>
</comment>
<dbReference type="GO" id="GO:0061710">
    <property type="term" value="F:L-threonylcarbamoyladenylate synthase"/>
    <property type="evidence" value="ECO:0007669"/>
    <property type="project" value="UniProtKB-EC"/>
</dbReference>
<dbReference type="GO" id="GO:0005524">
    <property type="term" value="F:ATP binding"/>
    <property type="evidence" value="ECO:0007669"/>
    <property type="project" value="UniProtKB-KW"/>
</dbReference>
<keyword evidence="8" id="KW-0547">Nucleotide-binding</keyword>
<protein>
    <recommendedName>
        <fullName evidence="10">L-threonylcarbamoyladenylate synthase</fullName>
        <ecNumber evidence="3">2.7.7.87</ecNumber>
    </recommendedName>
    <alternativeName>
        <fullName evidence="10">L-threonylcarbamoyladenylate synthase</fullName>
    </alternativeName>
</protein>
<dbReference type="GO" id="GO:0003725">
    <property type="term" value="F:double-stranded RNA binding"/>
    <property type="evidence" value="ECO:0007669"/>
    <property type="project" value="InterPro"/>
</dbReference>
<dbReference type="GO" id="GO:0000049">
    <property type="term" value="F:tRNA binding"/>
    <property type="evidence" value="ECO:0007669"/>
    <property type="project" value="TreeGrafter"/>
</dbReference>
<dbReference type="AlphaFoldDB" id="A0A645CTE9"/>
<sequence>MKENLDLALASLKKGELVIIPADTFYCIAVDAQNSTAIENLINVTGEKDGKRLTVLASEDLIYKHIKEVPEVAMQLIEVTDSPLTIIYPGATGLPSQLIMQDGSAAIRVPSNTFTKEIIRRLNRPLAVIAVRGASPEVSYTAPVNFEEILTGKDESVIKLGIGGEVKIIRK</sequence>
<evidence type="ECO:0000256" key="5">
    <source>
        <dbReference type="ARBA" id="ARBA00022679"/>
    </source>
</evidence>
<organism evidence="13">
    <name type="scientific">bioreactor metagenome</name>
    <dbReference type="NCBI Taxonomy" id="1076179"/>
    <lineage>
        <taxon>unclassified sequences</taxon>
        <taxon>metagenomes</taxon>
        <taxon>ecological metagenomes</taxon>
    </lineage>
</organism>
<evidence type="ECO:0000256" key="7">
    <source>
        <dbReference type="ARBA" id="ARBA00022695"/>
    </source>
</evidence>
<dbReference type="PANTHER" id="PTHR17490:SF16">
    <property type="entry name" value="THREONYLCARBAMOYL-AMP SYNTHASE"/>
    <property type="match status" value="1"/>
</dbReference>
<dbReference type="InterPro" id="IPR017945">
    <property type="entry name" value="DHBP_synth_RibB-like_a/b_dom"/>
</dbReference>
<dbReference type="InterPro" id="IPR006070">
    <property type="entry name" value="Sua5-like_dom"/>
</dbReference>